<evidence type="ECO:0000313" key="3">
    <source>
        <dbReference type="Proteomes" id="UP000509346"/>
    </source>
</evidence>
<reference evidence="2 3" key="1">
    <citation type="submission" date="2020-07" db="EMBL/GenBank/DDBJ databases">
        <title>Halosimplex litoreum sp. nov. and Halosimplex rubrum sp. nov., isolated from different salt environments.</title>
        <authorList>
            <person name="Cui H."/>
        </authorList>
    </citation>
    <scope>NUCLEOTIDE SEQUENCE [LARGE SCALE GENOMIC DNA]</scope>
    <source>
        <strain evidence="2 3">R2</strain>
    </source>
</reference>
<accession>A0A7D5SVG0</accession>
<evidence type="ECO:0000256" key="1">
    <source>
        <dbReference type="SAM" id="MobiDB-lite"/>
    </source>
</evidence>
<dbReference type="Proteomes" id="UP000509346">
    <property type="component" value="Chromosome"/>
</dbReference>
<proteinExistence type="predicted"/>
<feature type="region of interest" description="Disordered" evidence="1">
    <location>
        <begin position="1"/>
        <end position="23"/>
    </location>
</feature>
<dbReference type="EMBL" id="CP058909">
    <property type="protein sequence ID" value="QLH82267.1"/>
    <property type="molecule type" value="Genomic_DNA"/>
</dbReference>
<gene>
    <name evidence="2" type="ORF">HZS54_11880</name>
</gene>
<dbReference type="AlphaFoldDB" id="A0A7D5SVG0"/>
<sequence>MNNDKQPATTEDGAPQELPEYPSRQLEVLETQAVREFNARIAEHGRGKNWLFDHPRGHIFKAVDELFLARGREEADDTAGMIEHKANALNHILMGMEIVQTNPEYDLPDELQATPTMSTEETDPEHYEELCRAMQPGLLLTVNESDPTATPYGEMEVIRVDEDSGMVSLKADPETFYRIRHDGPDGETIIEEVDDNGYGGRENTVTTIEVIGIA</sequence>
<organism evidence="2 3">
    <name type="scientific">Halosimplex pelagicum</name>
    <dbReference type="NCBI Taxonomy" id="869886"/>
    <lineage>
        <taxon>Archaea</taxon>
        <taxon>Methanobacteriati</taxon>
        <taxon>Methanobacteriota</taxon>
        <taxon>Stenosarchaea group</taxon>
        <taxon>Halobacteria</taxon>
        <taxon>Halobacteriales</taxon>
        <taxon>Haloarculaceae</taxon>
        <taxon>Halosimplex</taxon>
    </lineage>
</organism>
<dbReference type="GeneID" id="56083299"/>
<keyword evidence="3" id="KW-1185">Reference proteome</keyword>
<evidence type="ECO:0000313" key="2">
    <source>
        <dbReference type="EMBL" id="QLH82267.1"/>
    </source>
</evidence>
<dbReference type="RefSeq" id="WP_179922735.1">
    <property type="nucleotide sequence ID" value="NZ_CP058909.1"/>
</dbReference>
<dbReference type="KEGG" id="hpel:HZS54_11880"/>
<name>A0A7D5SVG0_9EURY</name>
<protein>
    <submittedName>
        <fullName evidence="2">Uncharacterized protein</fullName>
    </submittedName>
</protein>